<keyword evidence="1" id="KW-0812">Transmembrane</keyword>
<evidence type="ECO:0000313" key="2">
    <source>
        <dbReference type="EMBL" id="EFX65420.1"/>
    </source>
</evidence>
<dbReference type="HOGENOM" id="CLU_746527_0_0_1"/>
<dbReference type="PhylomeDB" id="E9HS57"/>
<proteinExistence type="predicted"/>
<dbReference type="InParanoid" id="E9HS57"/>
<feature type="transmembrane region" description="Helical" evidence="1">
    <location>
        <begin position="47"/>
        <end position="69"/>
    </location>
</feature>
<keyword evidence="3" id="KW-1185">Reference proteome</keyword>
<keyword evidence="1" id="KW-1133">Transmembrane helix</keyword>
<name>E9HS57_DAPPU</name>
<dbReference type="EMBL" id="GL732745">
    <property type="protein sequence ID" value="EFX65420.1"/>
    <property type="molecule type" value="Genomic_DNA"/>
</dbReference>
<dbReference type="AlphaFoldDB" id="E9HS57"/>
<protein>
    <submittedName>
        <fullName evidence="2">Uncharacterized protein</fullName>
    </submittedName>
</protein>
<accession>E9HS57</accession>
<reference evidence="2 3" key="1">
    <citation type="journal article" date="2011" name="Science">
        <title>The ecoresponsive genome of Daphnia pulex.</title>
        <authorList>
            <person name="Colbourne J.K."/>
            <person name="Pfrender M.E."/>
            <person name="Gilbert D."/>
            <person name="Thomas W.K."/>
            <person name="Tucker A."/>
            <person name="Oakley T.H."/>
            <person name="Tokishita S."/>
            <person name="Aerts A."/>
            <person name="Arnold G.J."/>
            <person name="Basu M.K."/>
            <person name="Bauer D.J."/>
            <person name="Caceres C.E."/>
            <person name="Carmel L."/>
            <person name="Casola C."/>
            <person name="Choi J.H."/>
            <person name="Detter J.C."/>
            <person name="Dong Q."/>
            <person name="Dusheyko S."/>
            <person name="Eads B.D."/>
            <person name="Frohlich T."/>
            <person name="Geiler-Samerotte K.A."/>
            <person name="Gerlach D."/>
            <person name="Hatcher P."/>
            <person name="Jogdeo S."/>
            <person name="Krijgsveld J."/>
            <person name="Kriventseva E.V."/>
            <person name="Kultz D."/>
            <person name="Laforsch C."/>
            <person name="Lindquist E."/>
            <person name="Lopez J."/>
            <person name="Manak J.R."/>
            <person name="Muller J."/>
            <person name="Pangilinan J."/>
            <person name="Patwardhan R.P."/>
            <person name="Pitluck S."/>
            <person name="Pritham E.J."/>
            <person name="Rechtsteiner A."/>
            <person name="Rho M."/>
            <person name="Rogozin I.B."/>
            <person name="Sakarya O."/>
            <person name="Salamov A."/>
            <person name="Schaack S."/>
            <person name="Shapiro H."/>
            <person name="Shiga Y."/>
            <person name="Skalitzky C."/>
            <person name="Smith Z."/>
            <person name="Souvorov A."/>
            <person name="Sung W."/>
            <person name="Tang Z."/>
            <person name="Tsuchiya D."/>
            <person name="Tu H."/>
            <person name="Vos H."/>
            <person name="Wang M."/>
            <person name="Wolf Y.I."/>
            <person name="Yamagata H."/>
            <person name="Yamada T."/>
            <person name="Ye Y."/>
            <person name="Shaw J.R."/>
            <person name="Andrews J."/>
            <person name="Crease T.J."/>
            <person name="Tang H."/>
            <person name="Lucas S.M."/>
            <person name="Robertson H.M."/>
            <person name="Bork P."/>
            <person name="Koonin E.V."/>
            <person name="Zdobnov E.M."/>
            <person name="Grigoriev I.V."/>
            <person name="Lynch M."/>
            <person name="Boore J.L."/>
        </authorList>
    </citation>
    <scope>NUCLEOTIDE SEQUENCE [LARGE SCALE GENOMIC DNA]</scope>
</reference>
<keyword evidence="1" id="KW-0472">Membrane</keyword>
<organism evidence="2 3">
    <name type="scientific">Daphnia pulex</name>
    <name type="common">Water flea</name>
    <dbReference type="NCBI Taxonomy" id="6669"/>
    <lineage>
        <taxon>Eukaryota</taxon>
        <taxon>Metazoa</taxon>
        <taxon>Ecdysozoa</taxon>
        <taxon>Arthropoda</taxon>
        <taxon>Crustacea</taxon>
        <taxon>Branchiopoda</taxon>
        <taxon>Diplostraca</taxon>
        <taxon>Cladocera</taxon>
        <taxon>Anomopoda</taxon>
        <taxon>Daphniidae</taxon>
        <taxon>Daphnia</taxon>
    </lineage>
</organism>
<dbReference type="KEGG" id="dpx:DAPPUDRAFT_117288"/>
<evidence type="ECO:0000256" key="1">
    <source>
        <dbReference type="SAM" id="Phobius"/>
    </source>
</evidence>
<gene>
    <name evidence="2" type="ORF">DAPPUDRAFT_117288</name>
</gene>
<sequence length="371" mass="42841">MGRQNRRSHKSRDSLAWKLKKVKARKVYHQPTIPTNPMTLNDEDATLDLMCVLFCIMTLYLGPALWNFLKRKLLVNPKSIIVDTYAFLELIIDHRSRNASIFTNSNPNDMNHLQKAREGRLSVAHGYLDEISRNWSGYLLSWVEVLKMVDAHGAAAAVQQIHNEIKSGSKTPLDVILVSFTKPHFMNEGHEGFLQRKETDLTQEQYLKAIRIKMALYKTMILNLAPALRSENLRRTGRNRTDSELDCQNLLFDLLEFWLQKQQHPDTMANVDLIEKAKHGRNVLCHESLDPILANWENFLLYWSQLCVLISDPTAARAIKEDRIKLKRRINIPLTGLISRPTLKFKSLANNHCNPNSQSRKLKIMLTRKPT</sequence>
<dbReference type="Proteomes" id="UP000000305">
    <property type="component" value="Unassembled WGS sequence"/>
</dbReference>
<evidence type="ECO:0000313" key="3">
    <source>
        <dbReference type="Proteomes" id="UP000000305"/>
    </source>
</evidence>